<dbReference type="EC" id="3.1.1.103" evidence="2"/>
<name>A0ABV1EZW6_9BACI</name>
<keyword evidence="2" id="KW-0378">Hydrolase</keyword>
<organism evidence="2 3">
    <name type="scientific">Niallia hominis</name>
    <dbReference type="NCBI Taxonomy" id="3133173"/>
    <lineage>
        <taxon>Bacteria</taxon>
        <taxon>Bacillati</taxon>
        <taxon>Bacillota</taxon>
        <taxon>Bacilli</taxon>
        <taxon>Bacillales</taxon>
        <taxon>Bacillaceae</taxon>
        <taxon>Niallia</taxon>
    </lineage>
</organism>
<reference evidence="2 3" key="1">
    <citation type="submission" date="2024-03" db="EMBL/GenBank/DDBJ databases">
        <title>Human intestinal bacterial collection.</title>
        <authorList>
            <person name="Pauvert C."/>
            <person name="Hitch T.C.A."/>
            <person name="Clavel T."/>
        </authorList>
    </citation>
    <scope>NUCLEOTIDE SEQUENCE [LARGE SCALE GENOMIC DNA]</scope>
    <source>
        <strain evidence="2 3">CLA-SR-H024</strain>
    </source>
</reference>
<dbReference type="Proteomes" id="UP001465426">
    <property type="component" value="Unassembled WGS sequence"/>
</dbReference>
<proteinExistence type="predicted"/>
<dbReference type="PANTHER" id="PTHR46825">
    <property type="entry name" value="D-ALANYL-D-ALANINE-CARBOXYPEPTIDASE/ENDOPEPTIDASE AMPH"/>
    <property type="match status" value="1"/>
</dbReference>
<gene>
    <name evidence="2" type="ORF">WMO63_06030</name>
</gene>
<evidence type="ECO:0000259" key="1">
    <source>
        <dbReference type="Pfam" id="PF00144"/>
    </source>
</evidence>
<dbReference type="EMBL" id="JBBMFN010000009">
    <property type="protein sequence ID" value="MEQ2465229.1"/>
    <property type="molecule type" value="Genomic_DNA"/>
</dbReference>
<feature type="domain" description="Beta-lactamase-related" evidence="1">
    <location>
        <begin position="8"/>
        <end position="326"/>
    </location>
</feature>
<protein>
    <submittedName>
        <fullName evidence="2">Serine hydrolase domain-containing protein</fullName>
        <ecNumber evidence="2">3.1.1.103</ecNumber>
    </submittedName>
</protein>
<dbReference type="InterPro" id="IPR001466">
    <property type="entry name" value="Beta-lactam-related"/>
</dbReference>
<sequence>MNLRNIHMEERMEYYNVNGLSIALFEEGQISGTKNYGLLEVKSDRKVSDDSIFSACSISKFLTGIIAIKLLDEGLLDLDESVNERLVTWKVPENKYTKNKKVTLRNLLSHQSGIKDPEGSFFEQNLDIGFPSMVELLEGKSHYCKVPIEVQFEPESEFHYSDAGYCIIQQLIEDVTKKQFNHVVKELIFKPLKMENSYLNTTMFEIGKKEFSCGHNKNGKLVEEKYPIYPYPAAAGLWTTALDLATLVLELMKALKGESKIGISKRLAKEMITSQIGKSWTGLGVFLDGSEKELEITSMGWGVGFQCMMVAYPHIEKGAVIMTNAELGVHQLKGIIGEIYKSLLL</sequence>
<evidence type="ECO:0000313" key="3">
    <source>
        <dbReference type="Proteomes" id="UP001465426"/>
    </source>
</evidence>
<accession>A0ABV1EZW6</accession>
<comment type="caution">
    <text evidence="2">The sequence shown here is derived from an EMBL/GenBank/DDBJ whole genome shotgun (WGS) entry which is preliminary data.</text>
</comment>
<dbReference type="Pfam" id="PF00144">
    <property type="entry name" value="Beta-lactamase"/>
    <property type="match status" value="1"/>
</dbReference>
<dbReference type="RefSeq" id="WP_349204506.1">
    <property type="nucleotide sequence ID" value="NZ_JBBMFN010000009.1"/>
</dbReference>
<keyword evidence="3" id="KW-1185">Reference proteome</keyword>
<dbReference type="InterPro" id="IPR050491">
    <property type="entry name" value="AmpC-like"/>
</dbReference>
<dbReference type="Gene3D" id="3.40.710.10">
    <property type="entry name" value="DD-peptidase/beta-lactamase superfamily"/>
    <property type="match status" value="1"/>
</dbReference>
<evidence type="ECO:0000313" key="2">
    <source>
        <dbReference type="EMBL" id="MEQ2465229.1"/>
    </source>
</evidence>
<dbReference type="SUPFAM" id="SSF56601">
    <property type="entry name" value="beta-lactamase/transpeptidase-like"/>
    <property type="match status" value="1"/>
</dbReference>
<dbReference type="GO" id="GO:0016787">
    <property type="term" value="F:hydrolase activity"/>
    <property type="evidence" value="ECO:0007669"/>
    <property type="project" value="UniProtKB-KW"/>
</dbReference>
<dbReference type="InterPro" id="IPR012338">
    <property type="entry name" value="Beta-lactam/transpept-like"/>
</dbReference>
<dbReference type="PANTHER" id="PTHR46825:SF12">
    <property type="entry name" value="PENICILLIN-BINDING PROTEIN 4"/>
    <property type="match status" value="1"/>
</dbReference>